<dbReference type="AlphaFoldDB" id="A0A0R0EM07"/>
<dbReference type="InParanoid" id="A0A0R0EM07"/>
<accession>A0A0R0EM07</accession>
<feature type="transmembrane region" description="Helical" evidence="1">
    <location>
        <begin position="53"/>
        <end position="73"/>
    </location>
</feature>
<reference evidence="2 3" key="1">
    <citation type="journal article" date="2010" name="Nature">
        <title>Genome sequence of the palaeopolyploid soybean.</title>
        <authorList>
            <person name="Schmutz J."/>
            <person name="Cannon S.B."/>
            <person name="Schlueter J."/>
            <person name="Ma J."/>
            <person name="Mitros T."/>
            <person name="Nelson W."/>
            <person name="Hyten D.L."/>
            <person name="Song Q."/>
            <person name="Thelen J.J."/>
            <person name="Cheng J."/>
            <person name="Xu D."/>
            <person name="Hellsten U."/>
            <person name="May G.D."/>
            <person name="Yu Y."/>
            <person name="Sakurai T."/>
            <person name="Umezawa T."/>
            <person name="Bhattacharyya M.K."/>
            <person name="Sandhu D."/>
            <person name="Valliyodan B."/>
            <person name="Lindquist E."/>
            <person name="Peto M."/>
            <person name="Grant D."/>
            <person name="Shu S."/>
            <person name="Goodstein D."/>
            <person name="Barry K."/>
            <person name="Futrell-Griggs M."/>
            <person name="Abernathy B."/>
            <person name="Du J."/>
            <person name="Tian Z."/>
            <person name="Zhu L."/>
            <person name="Gill N."/>
            <person name="Joshi T."/>
            <person name="Libault M."/>
            <person name="Sethuraman A."/>
            <person name="Zhang X.-C."/>
            <person name="Shinozaki K."/>
            <person name="Nguyen H.T."/>
            <person name="Wing R.A."/>
            <person name="Cregan P."/>
            <person name="Specht J."/>
            <person name="Grimwood J."/>
            <person name="Rokhsar D."/>
            <person name="Stacey G."/>
            <person name="Shoemaker R.C."/>
            <person name="Jackson S.A."/>
        </authorList>
    </citation>
    <scope>NUCLEOTIDE SEQUENCE [LARGE SCALE GENOMIC DNA]</scope>
    <source>
        <strain evidence="3">cv. Williams 82</strain>
        <tissue evidence="2">Callus</tissue>
    </source>
</reference>
<keyword evidence="1" id="KW-0812">Transmembrane</keyword>
<gene>
    <name evidence="2" type="ORF">GLYMA_20G167100</name>
</gene>
<dbReference type="Gramene" id="KRG91655">
    <property type="protein sequence ID" value="KRG91655"/>
    <property type="gene ID" value="GLYMA_20G167100"/>
</dbReference>
<dbReference type="Proteomes" id="UP000008827">
    <property type="component" value="Chromosome 20"/>
</dbReference>
<proteinExistence type="predicted"/>
<evidence type="ECO:0000256" key="1">
    <source>
        <dbReference type="SAM" id="Phobius"/>
    </source>
</evidence>
<evidence type="ECO:0000313" key="3">
    <source>
        <dbReference type="EnsemblPlants" id="KRG91655"/>
    </source>
</evidence>
<evidence type="ECO:0000313" key="2">
    <source>
        <dbReference type="EMBL" id="KRG91655.1"/>
    </source>
</evidence>
<dbReference type="EnsemblPlants" id="KRG91655">
    <property type="protein sequence ID" value="KRG91655"/>
    <property type="gene ID" value="GLYMA_20G167100"/>
</dbReference>
<evidence type="ECO:0000313" key="4">
    <source>
        <dbReference type="Proteomes" id="UP000008827"/>
    </source>
</evidence>
<keyword evidence="1" id="KW-1133">Transmembrane helix</keyword>
<reference evidence="2" key="3">
    <citation type="submission" date="2018-07" db="EMBL/GenBank/DDBJ databases">
        <title>WGS assembly of Glycine max.</title>
        <authorList>
            <person name="Schmutz J."/>
            <person name="Cannon S."/>
            <person name="Schlueter J."/>
            <person name="Ma J."/>
            <person name="Mitros T."/>
            <person name="Nelson W."/>
            <person name="Hyten D."/>
            <person name="Song Q."/>
            <person name="Thelen J."/>
            <person name="Cheng J."/>
            <person name="Xu D."/>
            <person name="Hellsten U."/>
            <person name="May G."/>
            <person name="Yu Y."/>
            <person name="Sakurai T."/>
            <person name="Umezawa T."/>
            <person name="Bhattacharyya M."/>
            <person name="Sandhu D."/>
            <person name="Valliyodan B."/>
            <person name="Lindquist E."/>
            <person name="Peto M."/>
            <person name="Grant D."/>
            <person name="Shu S."/>
            <person name="Goodstein D."/>
            <person name="Barry K."/>
            <person name="Futrell-Griggs M."/>
            <person name="Abernathy B."/>
            <person name="Du J."/>
            <person name="Tian Z."/>
            <person name="Zhu L."/>
            <person name="Gill N."/>
            <person name="Joshi T."/>
            <person name="Libault M."/>
            <person name="Sethuraman A."/>
            <person name="Zhang X."/>
            <person name="Shinozaki K."/>
            <person name="Nguyen H."/>
            <person name="Wing R."/>
            <person name="Cregan P."/>
            <person name="Specht J."/>
            <person name="Grimwood J."/>
            <person name="Rokhsar D."/>
            <person name="Stacey G."/>
            <person name="Shoemaker R."/>
            <person name="Jackson S."/>
        </authorList>
    </citation>
    <scope>NUCLEOTIDE SEQUENCE</scope>
    <source>
        <tissue evidence="2">Callus</tissue>
    </source>
</reference>
<dbReference type="EMBL" id="CM000853">
    <property type="protein sequence ID" value="KRG91655.1"/>
    <property type="molecule type" value="Genomic_DNA"/>
</dbReference>
<organism evidence="2">
    <name type="scientific">Glycine max</name>
    <name type="common">Soybean</name>
    <name type="synonym">Glycine hispida</name>
    <dbReference type="NCBI Taxonomy" id="3847"/>
    <lineage>
        <taxon>Eukaryota</taxon>
        <taxon>Viridiplantae</taxon>
        <taxon>Streptophyta</taxon>
        <taxon>Embryophyta</taxon>
        <taxon>Tracheophyta</taxon>
        <taxon>Spermatophyta</taxon>
        <taxon>Magnoliopsida</taxon>
        <taxon>eudicotyledons</taxon>
        <taxon>Gunneridae</taxon>
        <taxon>Pentapetalae</taxon>
        <taxon>rosids</taxon>
        <taxon>fabids</taxon>
        <taxon>Fabales</taxon>
        <taxon>Fabaceae</taxon>
        <taxon>Papilionoideae</taxon>
        <taxon>50 kb inversion clade</taxon>
        <taxon>NPAAA clade</taxon>
        <taxon>indigoferoid/millettioid clade</taxon>
        <taxon>Phaseoleae</taxon>
        <taxon>Glycine</taxon>
        <taxon>Glycine subgen. Soja</taxon>
    </lineage>
</organism>
<keyword evidence="4" id="KW-1185">Reference proteome</keyword>
<sequence>MILQLFFLDMLSPGAVVVVQILLVVANILMRILMAKSGKVPCERHLNMSCFHAFFIIIIINIRKLCGIALFVFQKIRGRASRTYDMP</sequence>
<feature type="transmembrane region" description="Helical" evidence="1">
    <location>
        <begin position="12"/>
        <end position="33"/>
    </location>
</feature>
<name>A0A0R0EM07_SOYBN</name>
<reference evidence="3" key="2">
    <citation type="submission" date="2018-02" db="UniProtKB">
        <authorList>
            <consortium name="EnsemblPlants"/>
        </authorList>
    </citation>
    <scope>IDENTIFICATION</scope>
    <source>
        <strain evidence="3">Williams 82</strain>
    </source>
</reference>
<keyword evidence="1" id="KW-0472">Membrane</keyword>
<protein>
    <submittedName>
        <fullName evidence="2 3">Uncharacterized protein</fullName>
    </submittedName>
</protein>